<dbReference type="PANTHER" id="PTHR36417">
    <property type="entry name" value="SELENOPROTEIN DOMAIN PROTEIN (AFU_ORTHOLOGUE AFUA_1G05220)"/>
    <property type="match status" value="1"/>
</dbReference>
<sequence>MSTALDIRNPRVSIEYCTKCRWMLRAAWFGQELLTTFDTKIGELALIPGDSAVFLLIWDRKEKGRFPEVKEVKQLVRDIIAPDMPLGHSDRKKPATANDDKETKQPSQEESKQDSQVCTTCVE</sequence>
<name>A0A077WPZ6_9FUNG</name>
<feature type="compositionally biased region" description="Polar residues" evidence="2">
    <location>
        <begin position="114"/>
        <end position="123"/>
    </location>
</feature>
<dbReference type="PANTHER" id="PTHR36417:SF2">
    <property type="entry name" value="SELENOPROTEIN DOMAIN PROTEIN (AFU_ORTHOLOGUE AFUA_1G05220)"/>
    <property type="match status" value="1"/>
</dbReference>
<feature type="compositionally biased region" description="Basic and acidic residues" evidence="2">
    <location>
        <begin position="88"/>
        <end position="113"/>
    </location>
</feature>
<accession>A0A077WPZ6</accession>
<reference evidence="3" key="1">
    <citation type="journal article" date="2014" name="Genome Announc.">
        <title>De novo whole-genome sequence and genome annotation of Lichtheimia ramosa.</title>
        <authorList>
            <person name="Linde J."/>
            <person name="Schwartze V."/>
            <person name="Binder U."/>
            <person name="Lass-Florl C."/>
            <person name="Voigt K."/>
            <person name="Horn F."/>
        </authorList>
    </citation>
    <scope>NUCLEOTIDE SEQUENCE</scope>
    <source>
        <strain evidence="3">JMRC FSU:6197</strain>
    </source>
</reference>
<organism evidence="3">
    <name type="scientific">Lichtheimia ramosa</name>
    <dbReference type="NCBI Taxonomy" id="688394"/>
    <lineage>
        <taxon>Eukaryota</taxon>
        <taxon>Fungi</taxon>
        <taxon>Fungi incertae sedis</taxon>
        <taxon>Mucoromycota</taxon>
        <taxon>Mucoromycotina</taxon>
        <taxon>Mucoromycetes</taxon>
        <taxon>Mucorales</taxon>
        <taxon>Lichtheimiaceae</taxon>
        <taxon>Lichtheimia</taxon>
    </lineage>
</organism>
<gene>
    <name evidence="3" type="ORF">LRAMOSA10825</name>
</gene>
<evidence type="ECO:0000256" key="1">
    <source>
        <dbReference type="ARBA" id="ARBA00023284"/>
    </source>
</evidence>
<dbReference type="SUPFAM" id="SSF52833">
    <property type="entry name" value="Thioredoxin-like"/>
    <property type="match status" value="1"/>
</dbReference>
<evidence type="ECO:0000313" key="3">
    <source>
        <dbReference type="EMBL" id="CDS09465.1"/>
    </source>
</evidence>
<dbReference type="NCBIfam" id="TIGR02174">
    <property type="entry name" value="CXXU_selWTH"/>
    <property type="match status" value="1"/>
</dbReference>
<dbReference type="Gene3D" id="3.40.30.10">
    <property type="entry name" value="Glutaredoxin"/>
    <property type="match status" value="1"/>
</dbReference>
<evidence type="ECO:0000256" key="2">
    <source>
        <dbReference type="SAM" id="MobiDB-lite"/>
    </source>
</evidence>
<protein>
    <recommendedName>
        <fullName evidence="4">Selenoprotein W-like protein</fullName>
    </recommendedName>
</protein>
<dbReference type="OrthoDB" id="60822at2759"/>
<proteinExistence type="predicted"/>
<feature type="region of interest" description="Disordered" evidence="2">
    <location>
        <begin position="83"/>
        <end position="123"/>
    </location>
</feature>
<dbReference type="InterPro" id="IPR036249">
    <property type="entry name" value="Thioredoxin-like_sf"/>
</dbReference>
<dbReference type="AlphaFoldDB" id="A0A077WPZ6"/>
<dbReference type="EMBL" id="LK023332">
    <property type="protein sequence ID" value="CDS09465.1"/>
    <property type="molecule type" value="Genomic_DNA"/>
</dbReference>
<dbReference type="Pfam" id="PF10262">
    <property type="entry name" value="Rdx"/>
    <property type="match status" value="1"/>
</dbReference>
<dbReference type="InterPro" id="IPR011893">
    <property type="entry name" value="Selenoprotein_Rdx-typ"/>
</dbReference>
<evidence type="ECO:0008006" key="4">
    <source>
        <dbReference type="Google" id="ProtNLM"/>
    </source>
</evidence>
<keyword evidence="1" id="KW-0676">Redox-active center</keyword>